<dbReference type="Proteomes" id="UP000298681">
    <property type="component" value="Unassembled WGS sequence"/>
</dbReference>
<keyword evidence="3" id="KW-1185">Reference proteome</keyword>
<organism evidence="2 3">
    <name type="scientific">Luteimonas yindakuii</name>
    <dbReference type="NCBI Taxonomy" id="2565782"/>
    <lineage>
        <taxon>Bacteria</taxon>
        <taxon>Pseudomonadati</taxon>
        <taxon>Pseudomonadota</taxon>
        <taxon>Gammaproteobacteria</taxon>
        <taxon>Lysobacterales</taxon>
        <taxon>Lysobacteraceae</taxon>
        <taxon>Luteimonas</taxon>
    </lineage>
</organism>
<gene>
    <name evidence="2" type="ORF">E4582_08895</name>
</gene>
<evidence type="ECO:0000313" key="2">
    <source>
        <dbReference type="EMBL" id="TKS54864.1"/>
    </source>
</evidence>
<evidence type="ECO:0000313" key="3">
    <source>
        <dbReference type="Proteomes" id="UP000298681"/>
    </source>
</evidence>
<name>A0A4Z1R5D9_9GAMM</name>
<proteinExistence type="predicted"/>
<accession>A0A4Z1R5D9</accession>
<protein>
    <submittedName>
        <fullName evidence="2">Uncharacterized protein</fullName>
    </submittedName>
</protein>
<feature type="region of interest" description="Disordered" evidence="1">
    <location>
        <begin position="1"/>
        <end position="21"/>
    </location>
</feature>
<sequence>MAEDPPTLAQPALPPDVDVSVQDPLPILRPIEPVPALTVASAPTAPPPPAGRAGLVALLRSGALRPASGRDLSHWKTRHAANNPRGVGKRFDEWARGMPAYVVVGDVQIPEGLAGADAVIFILGEKAPFPAGNPGHSAILDPVSGSCMGMICGMLMQD</sequence>
<dbReference type="EMBL" id="SPUH01000001">
    <property type="protein sequence ID" value="TKS54864.1"/>
    <property type="molecule type" value="Genomic_DNA"/>
</dbReference>
<evidence type="ECO:0000256" key="1">
    <source>
        <dbReference type="SAM" id="MobiDB-lite"/>
    </source>
</evidence>
<reference evidence="2 3" key="1">
    <citation type="submission" date="2019-01" db="EMBL/GenBank/DDBJ databases">
        <authorList>
            <person name="Zhang S."/>
        </authorList>
    </citation>
    <scope>NUCLEOTIDE SEQUENCE [LARGE SCALE GENOMIC DNA]</scope>
    <source>
        <strain evidence="2 3">1626</strain>
    </source>
</reference>
<dbReference type="AlphaFoldDB" id="A0A4Z1R5D9"/>
<comment type="caution">
    <text evidence="2">The sequence shown here is derived from an EMBL/GenBank/DDBJ whole genome shotgun (WGS) entry which is preliminary data.</text>
</comment>